<gene>
    <name evidence="3" type="ORF">FB458_1005</name>
</gene>
<keyword evidence="4" id="KW-1185">Reference proteome</keyword>
<evidence type="ECO:0000313" key="4">
    <source>
        <dbReference type="Proteomes" id="UP000317893"/>
    </source>
</evidence>
<evidence type="ECO:0000313" key="3">
    <source>
        <dbReference type="EMBL" id="TQJ07933.1"/>
    </source>
</evidence>
<reference evidence="3 4" key="1">
    <citation type="submission" date="2019-06" db="EMBL/GenBank/DDBJ databases">
        <title>Sequencing the genomes of 1000 actinobacteria strains.</title>
        <authorList>
            <person name="Klenk H.-P."/>
        </authorList>
    </citation>
    <scope>NUCLEOTIDE SEQUENCE [LARGE SCALE GENOMIC DNA]</scope>
    <source>
        <strain evidence="3 4">DSM 18607</strain>
    </source>
</reference>
<dbReference type="AlphaFoldDB" id="A0A542DXW7"/>
<dbReference type="InterPro" id="IPR006094">
    <property type="entry name" value="Oxid_FAD_bind_N"/>
</dbReference>
<dbReference type="PANTHER" id="PTHR43762">
    <property type="entry name" value="L-GULONOLACTONE OXIDASE"/>
    <property type="match status" value="1"/>
</dbReference>
<dbReference type="Proteomes" id="UP000317893">
    <property type="component" value="Unassembled WGS sequence"/>
</dbReference>
<sequence>MTTSTTSDLGTNWAGNHTYAARALLTPGSVEELQEVVAGADRVRALGSRHSFSDLTDTDGVLVDLSGLPRDIEVDEGALTVRVGGGVRYGDLAVALERAGWALANLASLPHISVAGAVATGTHGSGDRNQSLSASVVSLDLVGPDGSLRTVRRGDDDFAGSVVALGALGVVARLELDVVPTYLLRQEVRTGLRWEAVERDLDAITGAGYSVSMFTHLDDEEVAQLWVKTHADAPPLADAVGLVGTVAAPQTRHMLRGVAVDAVTAQGGEPGPWLDRLPHFRMEHTPSNGEELQSEWFVGRPDAVGAIRAWRGALAPYVGLVQVAEIRTIAADDLWLSGAYRRDSVGFHMTWLRDEPAVRTACRAVEAALAPYAARPHWGKVFETPREELVRVHPRLSDFAALRERVDPEHVFGNAFLDRVLPEGAEV</sequence>
<proteinExistence type="predicted"/>
<dbReference type="PANTHER" id="PTHR43762:SF1">
    <property type="entry name" value="D-ARABINONO-1,4-LACTONE OXIDASE"/>
    <property type="match status" value="1"/>
</dbReference>
<name>A0A542DXW7_9MICO</name>
<dbReference type="SUPFAM" id="SSF56176">
    <property type="entry name" value="FAD-binding/transporter-associated domain-like"/>
    <property type="match status" value="1"/>
</dbReference>
<dbReference type="InterPro" id="IPR036318">
    <property type="entry name" value="FAD-bd_PCMH-like_sf"/>
</dbReference>
<dbReference type="Gene3D" id="3.30.465.10">
    <property type="match status" value="1"/>
</dbReference>
<dbReference type="InterPro" id="IPR016166">
    <property type="entry name" value="FAD-bd_PCMH"/>
</dbReference>
<dbReference type="InterPro" id="IPR007173">
    <property type="entry name" value="ALO_C"/>
</dbReference>
<dbReference type="PIRSF" id="PIRSF000136">
    <property type="entry name" value="LGO_GLO"/>
    <property type="match status" value="1"/>
</dbReference>
<dbReference type="GO" id="GO:0016020">
    <property type="term" value="C:membrane"/>
    <property type="evidence" value="ECO:0007669"/>
    <property type="project" value="InterPro"/>
</dbReference>
<dbReference type="InterPro" id="IPR016167">
    <property type="entry name" value="FAD-bd_PCMH_sub1"/>
</dbReference>
<dbReference type="GO" id="GO:0003885">
    <property type="term" value="F:D-arabinono-1,4-lactone oxidase activity"/>
    <property type="evidence" value="ECO:0007669"/>
    <property type="project" value="InterPro"/>
</dbReference>
<dbReference type="EMBL" id="VFMN01000001">
    <property type="protein sequence ID" value="TQJ07933.1"/>
    <property type="molecule type" value="Genomic_DNA"/>
</dbReference>
<dbReference type="Pfam" id="PF01565">
    <property type="entry name" value="FAD_binding_4"/>
    <property type="match status" value="1"/>
</dbReference>
<dbReference type="InterPro" id="IPR016169">
    <property type="entry name" value="FAD-bd_PCMH_sub2"/>
</dbReference>
<dbReference type="Gene3D" id="3.30.70.2520">
    <property type="match status" value="1"/>
</dbReference>
<dbReference type="GO" id="GO:0071949">
    <property type="term" value="F:FAD binding"/>
    <property type="evidence" value="ECO:0007669"/>
    <property type="project" value="InterPro"/>
</dbReference>
<dbReference type="RefSeq" id="WP_141847295.1">
    <property type="nucleotide sequence ID" value="NZ_BAAAPR010000013.1"/>
</dbReference>
<dbReference type="Gene3D" id="3.30.43.10">
    <property type="entry name" value="Uridine Diphospho-n-acetylenolpyruvylglucosamine Reductase, domain 2"/>
    <property type="match status" value="1"/>
</dbReference>
<dbReference type="InterPro" id="IPR016171">
    <property type="entry name" value="Vanillyl_alc_oxidase_C-sub2"/>
</dbReference>
<dbReference type="Pfam" id="PF04030">
    <property type="entry name" value="ALO"/>
    <property type="match status" value="1"/>
</dbReference>
<dbReference type="Gene3D" id="1.10.45.10">
    <property type="entry name" value="Vanillyl-alcohol Oxidase, Chain A, domain 4"/>
    <property type="match status" value="1"/>
</dbReference>
<comment type="caution">
    <text evidence="3">The sequence shown here is derived from an EMBL/GenBank/DDBJ whole genome shotgun (WGS) entry which is preliminary data.</text>
</comment>
<evidence type="ECO:0000256" key="1">
    <source>
        <dbReference type="ARBA" id="ARBA00023002"/>
    </source>
</evidence>
<keyword evidence="1" id="KW-0560">Oxidoreductase</keyword>
<dbReference type="Gene3D" id="3.30.70.2530">
    <property type="match status" value="1"/>
</dbReference>
<evidence type="ECO:0000259" key="2">
    <source>
        <dbReference type="PROSITE" id="PS51387"/>
    </source>
</evidence>
<accession>A0A542DXW7</accession>
<protein>
    <submittedName>
        <fullName evidence="3">Xylitol oxidase</fullName>
    </submittedName>
</protein>
<dbReference type="OrthoDB" id="9800184at2"/>
<dbReference type="GO" id="GO:0080049">
    <property type="term" value="F:L-gulono-1,4-lactone dehydrogenase activity"/>
    <property type="evidence" value="ECO:0007669"/>
    <property type="project" value="TreeGrafter"/>
</dbReference>
<organism evidence="3 4">
    <name type="scientific">Lapillicoccus jejuensis</name>
    <dbReference type="NCBI Taxonomy" id="402171"/>
    <lineage>
        <taxon>Bacteria</taxon>
        <taxon>Bacillati</taxon>
        <taxon>Actinomycetota</taxon>
        <taxon>Actinomycetes</taxon>
        <taxon>Micrococcales</taxon>
        <taxon>Intrasporangiaceae</taxon>
        <taxon>Lapillicoccus</taxon>
    </lineage>
</organism>
<dbReference type="PROSITE" id="PS51387">
    <property type="entry name" value="FAD_PCMH"/>
    <property type="match status" value="1"/>
</dbReference>
<dbReference type="InterPro" id="IPR010031">
    <property type="entry name" value="FAD_lactone_oxidase-like"/>
</dbReference>
<feature type="domain" description="FAD-binding PCMH-type" evidence="2">
    <location>
        <begin position="16"/>
        <end position="181"/>
    </location>
</feature>